<feature type="transmembrane region" description="Helical" evidence="8">
    <location>
        <begin position="205"/>
        <end position="227"/>
    </location>
</feature>
<dbReference type="OrthoDB" id="1077582at2759"/>
<comment type="similarity">
    <text evidence="3">Belongs to the wax synthase family.</text>
</comment>
<name>A0A1Y2DS51_9PEZI</name>
<evidence type="ECO:0000313" key="11">
    <source>
        <dbReference type="Proteomes" id="UP000193689"/>
    </source>
</evidence>
<dbReference type="Proteomes" id="UP000193689">
    <property type="component" value="Unassembled WGS sequence"/>
</dbReference>
<evidence type="ECO:0000259" key="9">
    <source>
        <dbReference type="Pfam" id="PF13813"/>
    </source>
</evidence>
<comment type="subcellular location">
    <subcellularLocation>
        <location evidence="1">Membrane</location>
        <topology evidence="1">Multi-pass membrane protein</topology>
    </subcellularLocation>
</comment>
<feature type="transmembrane region" description="Helical" evidence="8">
    <location>
        <begin position="61"/>
        <end position="79"/>
    </location>
</feature>
<organism evidence="10 11">
    <name type="scientific">Pseudomassariella vexata</name>
    <dbReference type="NCBI Taxonomy" id="1141098"/>
    <lineage>
        <taxon>Eukaryota</taxon>
        <taxon>Fungi</taxon>
        <taxon>Dikarya</taxon>
        <taxon>Ascomycota</taxon>
        <taxon>Pezizomycotina</taxon>
        <taxon>Sordariomycetes</taxon>
        <taxon>Xylariomycetidae</taxon>
        <taxon>Amphisphaeriales</taxon>
        <taxon>Pseudomassariaceae</taxon>
        <taxon>Pseudomassariella</taxon>
    </lineage>
</organism>
<feature type="transmembrane region" description="Helical" evidence="8">
    <location>
        <begin position="281"/>
        <end position="301"/>
    </location>
</feature>
<keyword evidence="6 8" id="KW-1133">Transmembrane helix</keyword>
<comment type="pathway">
    <text evidence="2">Secondary metabolite biosynthesis.</text>
</comment>
<protein>
    <submittedName>
        <fullName evidence="10">Membrane bound O-acyl transferase family-domain-containing protein</fullName>
    </submittedName>
</protein>
<evidence type="ECO:0000256" key="3">
    <source>
        <dbReference type="ARBA" id="ARBA00007282"/>
    </source>
</evidence>
<accession>A0A1Y2DS51</accession>
<evidence type="ECO:0000256" key="2">
    <source>
        <dbReference type="ARBA" id="ARBA00005179"/>
    </source>
</evidence>
<dbReference type="Pfam" id="PF13813">
    <property type="entry name" value="MBOAT_2"/>
    <property type="match status" value="1"/>
</dbReference>
<dbReference type="GeneID" id="63770539"/>
<dbReference type="EMBL" id="MCFJ01000009">
    <property type="protein sequence ID" value="ORY62093.1"/>
    <property type="molecule type" value="Genomic_DNA"/>
</dbReference>
<dbReference type="InParanoid" id="A0A1Y2DS51"/>
<evidence type="ECO:0000256" key="1">
    <source>
        <dbReference type="ARBA" id="ARBA00004141"/>
    </source>
</evidence>
<feature type="transmembrane region" description="Helical" evidence="8">
    <location>
        <begin position="313"/>
        <end position="334"/>
    </location>
</feature>
<sequence>MAPGTLVLFLFVFEAIFVATFVLTLPRTLGQFVSVVLLTVMTFCLQQAFSSWCQNGSIKALALPFLFMQLGSALDLLFLSHASPKDLRHAHRDGTDRLLSWSAVGQIRKALVLLWNWRRIGTKWEVKTIPWSPINAKAAPSRGEFLRGRLLTFLVAYLLMDLITFMPPPDAQLITVQKQALFSRLSELSPEELISRVMLTCATGFSAFVQITLLHSAVSFAAVAIGLGKPAEYPPMFGSFLESYTLRRFWGITWQQTLRRSTTQAGHFTSQLLQLQFGTTLYSLVLLVTAFQVSAVIHIFTDVGLGVLASERGAYWFFTIQPFGIIFETAAKAIYHRHLPLKLNPVAESVLGYTWVLAFLTWSAPTWAYPIMRQVGKGDRDPMVPLSVIQWILSRS</sequence>
<keyword evidence="11" id="KW-1185">Reference proteome</keyword>
<dbReference type="InterPro" id="IPR044851">
    <property type="entry name" value="Wax_synthase"/>
</dbReference>
<dbReference type="GO" id="GO:0016020">
    <property type="term" value="C:membrane"/>
    <property type="evidence" value="ECO:0007669"/>
    <property type="project" value="UniProtKB-SubCell"/>
</dbReference>
<dbReference type="RefSeq" id="XP_040713929.1">
    <property type="nucleotide sequence ID" value="XM_040854327.1"/>
</dbReference>
<feature type="transmembrane region" description="Helical" evidence="8">
    <location>
        <begin position="32"/>
        <end position="49"/>
    </location>
</feature>
<dbReference type="GO" id="GO:0008374">
    <property type="term" value="F:O-acyltransferase activity"/>
    <property type="evidence" value="ECO:0007669"/>
    <property type="project" value="InterPro"/>
</dbReference>
<keyword evidence="7 8" id="KW-0472">Membrane</keyword>
<evidence type="ECO:0000256" key="6">
    <source>
        <dbReference type="ARBA" id="ARBA00022989"/>
    </source>
</evidence>
<evidence type="ECO:0000256" key="8">
    <source>
        <dbReference type="SAM" id="Phobius"/>
    </source>
</evidence>
<dbReference type="PANTHER" id="PTHR31595">
    <property type="entry name" value="LONG-CHAIN-ALCOHOL O-FATTY-ACYLTRANSFERASE 3-RELATED"/>
    <property type="match status" value="1"/>
</dbReference>
<dbReference type="GO" id="GO:0006629">
    <property type="term" value="P:lipid metabolic process"/>
    <property type="evidence" value="ECO:0007669"/>
    <property type="project" value="InterPro"/>
</dbReference>
<feature type="transmembrane region" description="Helical" evidence="8">
    <location>
        <begin position="6"/>
        <end position="25"/>
    </location>
</feature>
<feature type="transmembrane region" description="Helical" evidence="8">
    <location>
        <begin position="346"/>
        <end position="364"/>
    </location>
</feature>
<evidence type="ECO:0000256" key="7">
    <source>
        <dbReference type="ARBA" id="ARBA00023136"/>
    </source>
</evidence>
<comment type="caution">
    <text evidence="10">The sequence shown here is derived from an EMBL/GenBank/DDBJ whole genome shotgun (WGS) entry which is preliminary data.</text>
</comment>
<keyword evidence="5 8" id="KW-0812">Transmembrane</keyword>
<evidence type="ECO:0000256" key="4">
    <source>
        <dbReference type="ARBA" id="ARBA00022679"/>
    </source>
</evidence>
<dbReference type="AlphaFoldDB" id="A0A1Y2DS51"/>
<reference evidence="10 11" key="1">
    <citation type="submission" date="2016-07" db="EMBL/GenBank/DDBJ databases">
        <title>Pervasive Adenine N6-methylation of Active Genes in Fungi.</title>
        <authorList>
            <consortium name="DOE Joint Genome Institute"/>
            <person name="Mondo S.J."/>
            <person name="Dannebaum R.O."/>
            <person name="Kuo R.C."/>
            <person name="Labutti K."/>
            <person name="Haridas S."/>
            <person name="Kuo A."/>
            <person name="Salamov A."/>
            <person name="Ahrendt S.R."/>
            <person name="Lipzen A."/>
            <person name="Sullivan W."/>
            <person name="Andreopoulos W.B."/>
            <person name="Clum A."/>
            <person name="Lindquist E."/>
            <person name="Daum C."/>
            <person name="Ramamoorthy G.K."/>
            <person name="Gryganskyi A."/>
            <person name="Culley D."/>
            <person name="Magnuson J.K."/>
            <person name="James T.Y."/>
            <person name="O'Malley M.A."/>
            <person name="Stajich J.E."/>
            <person name="Spatafora J.W."/>
            <person name="Visel A."/>
            <person name="Grigoriev I.V."/>
        </authorList>
    </citation>
    <scope>NUCLEOTIDE SEQUENCE [LARGE SCALE GENOMIC DNA]</scope>
    <source>
        <strain evidence="10 11">CBS 129021</strain>
    </source>
</reference>
<keyword evidence="4 10" id="KW-0808">Transferase</keyword>
<gene>
    <name evidence="10" type="ORF">BCR38DRAFT_232720</name>
</gene>
<feature type="domain" description="Wax synthase" evidence="9">
    <location>
        <begin position="233"/>
        <end position="319"/>
    </location>
</feature>
<evidence type="ECO:0000256" key="5">
    <source>
        <dbReference type="ARBA" id="ARBA00022692"/>
    </source>
</evidence>
<dbReference type="PANTHER" id="PTHR31595:SF57">
    <property type="entry name" value="OS04G0481900 PROTEIN"/>
    <property type="match status" value="1"/>
</dbReference>
<proteinExistence type="inferred from homology"/>
<dbReference type="InterPro" id="IPR032805">
    <property type="entry name" value="Wax_synthase_dom"/>
</dbReference>
<evidence type="ECO:0000313" key="10">
    <source>
        <dbReference type="EMBL" id="ORY62093.1"/>
    </source>
</evidence>